<evidence type="ECO:0000313" key="5">
    <source>
        <dbReference type="EMBL" id="NVO57940.1"/>
    </source>
</evidence>
<keyword evidence="1" id="KW-0805">Transcription regulation</keyword>
<dbReference type="RefSeq" id="WP_176867004.1">
    <property type="nucleotide sequence ID" value="NZ_JABXWT010000016.1"/>
</dbReference>
<organism evidence="5 6">
    <name type="scientific">Ruegeria haliotis</name>
    <dbReference type="NCBI Taxonomy" id="2747601"/>
    <lineage>
        <taxon>Bacteria</taxon>
        <taxon>Pseudomonadati</taxon>
        <taxon>Pseudomonadota</taxon>
        <taxon>Alphaproteobacteria</taxon>
        <taxon>Rhodobacterales</taxon>
        <taxon>Roseobacteraceae</taxon>
        <taxon>Ruegeria</taxon>
    </lineage>
</organism>
<keyword evidence="3" id="KW-0804">Transcription</keyword>
<dbReference type="Pfam" id="PF12802">
    <property type="entry name" value="MarR_2"/>
    <property type="match status" value="1"/>
</dbReference>
<dbReference type="Proteomes" id="UP000630805">
    <property type="component" value="Unassembled WGS sequence"/>
</dbReference>
<name>A0ABX2PUT0_9RHOB</name>
<feature type="domain" description="HTH marR-type" evidence="4">
    <location>
        <begin position="1"/>
        <end position="122"/>
    </location>
</feature>
<gene>
    <name evidence="5" type="ORF">HW561_19255</name>
</gene>
<protein>
    <submittedName>
        <fullName evidence="5">MarR family transcriptional regulator</fullName>
    </submittedName>
</protein>
<evidence type="ECO:0000256" key="2">
    <source>
        <dbReference type="ARBA" id="ARBA00023125"/>
    </source>
</evidence>
<evidence type="ECO:0000256" key="3">
    <source>
        <dbReference type="ARBA" id="ARBA00023163"/>
    </source>
</evidence>
<reference evidence="5 6" key="1">
    <citation type="submission" date="2020-06" db="EMBL/GenBank/DDBJ databases">
        <authorList>
            <person name="Cao W.R."/>
        </authorList>
    </citation>
    <scope>NUCLEOTIDE SEQUENCE [LARGE SCALE GENOMIC DNA]</scope>
    <source>
        <strain evidence="5 6">B1Z28</strain>
    </source>
</reference>
<dbReference type="EMBL" id="JABXWT010000016">
    <property type="protein sequence ID" value="NVO57940.1"/>
    <property type="molecule type" value="Genomic_DNA"/>
</dbReference>
<dbReference type="PANTHER" id="PTHR42756">
    <property type="entry name" value="TRANSCRIPTIONAL REGULATOR, MARR"/>
    <property type="match status" value="1"/>
</dbReference>
<dbReference type="InterPro" id="IPR036388">
    <property type="entry name" value="WH-like_DNA-bd_sf"/>
</dbReference>
<dbReference type="PROSITE" id="PS50995">
    <property type="entry name" value="HTH_MARR_2"/>
    <property type="match status" value="1"/>
</dbReference>
<keyword evidence="2" id="KW-0238">DNA-binding</keyword>
<comment type="caution">
    <text evidence="5">The sequence shown here is derived from an EMBL/GenBank/DDBJ whole genome shotgun (WGS) entry which is preliminary data.</text>
</comment>
<accession>A0ABX2PUT0</accession>
<evidence type="ECO:0000313" key="6">
    <source>
        <dbReference type="Proteomes" id="UP000630805"/>
    </source>
</evidence>
<dbReference type="SMART" id="SM00347">
    <property type="entry name" value="HTH_MARR"/>
    <property type="match status" value="1"/>
</dbReference>
<dbReference type="SUPFAM" id="SSF46785">
    <property type="entry name" value="Winged helix' DNA-binding domain"/>
    <property type="match status" value="1"/>
</dbReference>
<dbReference type="InterPro" id="IPR000835">
    <property type="entry name" value="HTH_MarR-typ"/>
</dbReference>
<dbReference type="Gene3D" id="1.10.10.10">
    <property type="entry name" value="Winged helix-like DNA-binding domain superfamily/Winged helix DNA-binding domain"/>
    <property type="match status" value="1"/>
</dbReference>
<keyword evidence="6" id="KW-1185">Reference proteome</keyword>
<evidence type="ECO:0000256" key="1">
    <source>
        <dbReference type="ARBA" id="ARBA00023015"/>
    </source>
</evidence>
<dbReference type="InterPro" id="IPR036390">
    <property type="entry name" value="WH_DNA-bd_sf"/>
</dbReference>
<sequence length="130" mass="14599">MRAMGPVFREGGLTAPQWDALETLSHKGALSINDLMHFTLSTSGSLDVVVRNLIDAGWVEKSVDEKDKRARVVRLTLAGREKVAEFLPIHNRALDQIFQSISAQDKRSTISTLNQLRKKLPQPRKAKHDQ</sequence>
<dbReference type="PANTHER" id="PTHR42756:SF1">
    <property type="entry name" value="TRANSCRIPTIONAL REPRESSOR OF EMRAB OPERON"/>
    <property type="match status" value="1"/>
</dbReference>
<proteinExistence type="predicted"/>
<evidence type="ECO:0000259" key="4">
    <source>
        <dbReference type="PROSITE" id="PS50995"/>
    </source>
</evidence>